<evidence type="ECO:0000256" key="3">
    <source>
        <dbReference type="ARBA" id="ARBA00022737"/>
    </source>
</evidence>
<dbReference type="GO" id="GO:0005634">
    <property type="term" value="C:nucleus"/>
    <property type="evidence" value="ECO:0007669"/>
    <property type="project" value="UniProtKB-SubCell"/>
</dbReference>
<evidence type="ECO:0000313" key="7">
    <source>
        <dbReference type="EMBL" id="GJE94628.1"/>
    </source>
</evidence>
<accession>A0A9P3GGR6</accession>
<comment type="caution">
    <text evidence="7">The sequence shown here is derived from an EMBL/GenBank/DDBJ whole genome shotgun (WGS) entry which is preliminary data.</text>
</comment>
<dbReference type="PANTHER" id="PTHR15263">
    <property type="entry name" value="I-KAPPA-B-LIKE PROTEIN IKBL"/>
    <property type="match status" value="1"/>
</dbReference>
<name>A0A9P3GGR6_9APHY</name>
<evidence type="ECO:0000256" key="4">
    <source>
        <dbReference type="ARBA" id="ARBA00023043"/>
    </source>
</evidence>
<dbReference type="PANTHER" id="PTHR15263:SF1">
    <property type="entry name" value="NF-KAPPA-B INHIBITOR-LIKE PROTEIN 1"/>
    <property type="match status" value="1"/>
</dbReference>
<keyword evidence="2" id="KW-0597">Phosphoprotein</keyword>
<reference evidence="7 8" key="1">
    <citation type="submission" date="2021-08" db="EMBL/GenBank/DDBJ databases">
        <title>Draft Genome Sequence of Phanerochaete sordida strain YK-624.</title>
        <authorList>
            <person name="Mori T."/>
            <person name="Dohra H."/>
            <person name="Suzuki T."/>
            <person name="Kawagishi H."/>
            <person name="Hirai H."/>
        </authorList>
    </citation>
    <scope>NUCLEOTIDE SEQUENCE [LARGE SCALE GENOMIC DNA]</scope>
    <source>
        <strain evidence="7 8">YK-624</strain>
    </source>
</reference>
<dbReference type="GO" id="GO:0043124">
    <property type="term" value="P:negative regulation of canonical NF-kappaB signal transduction"/>
    <property type="evidence" value="ECO:0007669"/>
    <property type="project" value="InterPro"/>
</dbReference>
<dbReference type="EMBL" id="BPQB01000042">
    <property type="protein sequence ID" value="GJE94628.1"/>
    <property type="molecule type" value="Genomic_DNA"/>
</dbReference>
<keyword evidence="8" id="KW-1185">Reference proteome</keyword>
<keyword evidence="3" id="KW-0677">Repeat</keyword>
<proteinExistence type="predicted"/>
<dbReference type="AlphaFoldDB" id="A0A9P3GGR6"/>
<evidence type="ECO:0000256" key="1">
    <source>
        <dbReference type="ARBA" id="ARBA00004123"/>
    </source>
</evidence>
<keyword evidence="5" id="KW-0539">Nucleus</keyword>
<keyword evidence="4" id="KW-0040">ANK repeat</keyword>
<feature type="region of interest" description="Disordered" evidence="6">
    <location>
        <begin position="21"/>
        <end position="46"/>
    </location>
</feature>
<dbReference type="Proteomes" id="UP000703269">
    <property type="component" value="Unassembled WGS sequence"/>
</dbReference>
<gene>
    <name evidence="7" type="ORF">PsYK624_107990</name>
</gene>
<evidence type="ECO:0000256" key="5">
    <source>
        <dbReference type="ARBA" id="ARBA00023242"/>
    </source>
</evidence>
<comment type="subcellular location">
    <subcellularLocation>
        <location evidence="1">Nucleus</location>
    </subcellularLocation>
</comment>
<dbReference type="OrthoDB" id="412109at2759"/>
<protein>
    <submittedName>
        <fullName evidence="7">Uncharacterized protein</fullName>
    </submittedName>
</protein>
<dbReference type="InterPro" id="IPR038753">
    <property type="entry name" value="NFKBIL1"/>
</dbReference>
<evidence type="ECO:0000256" key="6">
    <source>
        <dbReference type="SAM" id="MobiDB-lite"/>
    </source>
</evidence>
<organism evidence="7 8">
    <name type="scientific">Phanerochaete sordida</name>
    <dbReference type="NCBI Taxonomy" id="48140"/>
    <lineage>
        <taxon>Eukaryota</taxon>
        <taxon>Fungi</taxon>
        <taxon>Dikarya</taxon>
        <taxon>Basidiomycota</taxon>
        <taxon>Agaricomycotina</taxon>
        <taxon>Agaricomycetes</taxon>
        <taxon>Polyporales</taxon>
        <taxon>Phanerochaetaceae</taxon>
        <taxon>Phanerochaete</taxon>
    </lineage>
</organism>
<evidence type="ECO:0000313" key="8">
    <source>
        <dbReference type="Proteomes" id="UP000703269"/>
    </source>
</evidence>
<sequence length="159" mass="18594">MNALRFHAEFKKRVHEMRQQAHAERNKKKQADALRHEKAKKKTENAKARYEEAWQRLLAGTVDRELRFEDVPWPVFVVKGRGTALTADAIAKFLLPPPRPFGTAAATKERRIRLREALLRFHPDKFEGRFLRYVRQADQDRVREGVVEVTRGLNALLLQ</sequence>
<evidence type="ECO:0000256" key="2">
    <source>
        <dbReference type="ARBA" id="ARBA00022553"/>
    </source>
</evidence>